<reference evidence="2" key="1">
    <citation type="journal article" date="2022" name="Mol. Ecol. Resour.">
        <title>The genomes of chicory, endive, great burdock and yacon provide insights into Asteraceae palaeo-polyploidization history and plant inulin production.</title>
        <authorList>
            <person name="Fan W."/>
            <person name="Wang S."/>
            <person name="Wang H."/>
            <person name="Wang A."/>
            <person name="Jiang F."/>
            <person name="Liu H."/>
            <person name="Zhao H."/>
            <person name="Xu D."/>
            <person name="Zhang Y."/>
        </authorList>
    </citation>
    <scope>NUCLEOTIDE SEQUENCE [LARGE SCALE GENOMIC DNA]</scope>
    <source>
        <strain evidence="2">cv. Yunnan</strain>
    </source>
</reference>
<comment type="caution">
    <text evidence="1">The sequence shown here is derived from an EMBL/GenBank/DDBJ whole genome shotgun (WGS) entry which is preliminary data.</text>
</comment>
<dbReference type="EMBL" id="CM042037">
    <property type="protein sequence ID" value="KAI3742663.1"/>
    <property type="molecule type" value="Genomic_DNA"/>
</dbReference>
<name>A0ACB9D883_9ASTR</name>
<organism evidence="1 2">
    <name type="scientific">Smallanthus sonchifolius</name>
    <dbReference type="NCBI Taxonomy" id="185202"/>
    <lineage>
        <taxon>Eukaryota</taxon>
        <taxon>Viridiplantae</taxon>
        <taxon>Streptophyta</taxon>
        <taxon>Embryophyta</taxon>
        <taxon>Tracheophyta</taxon>
        <taxon>Spermatophyta</taxon>
        <taxon>Magnoliopsida</taxon>
        <taxon>eudicotyledons</taxon>
        <taxon>Gunneridae</taxon>
        <taxon>Pentapetalae</taxon>
        <taxon>asterids</taxon>
        <taxon>campanulids</taxon>
        <taxon>Asterales</taxon>
        <taxon>Asteraceae</taxon>
        <taxon>Asteroideae</taxon>
        <taxon>Heliantheae alliance</taxon>
        <taxon>Millerieae</taxon>
        <taxon>Smallanthus</taxon>
    </lineage>
</organism>
<accession>A0ACB9D883</accession>
<dbReference type="Proteomes" id="UP001056120">
    <property type="component" value="Linkage Group LG20"/>
</dbReference>
<reference evidence="1 2" key="2">
    <citation type="journal article" date="2022" name="Mol. Ecol. Resour.">
        <title>The genomes of chicory, endive, great burdock and yacon provide insights into Asteraceae paleo-polyploidization history and plant inulin production.</title>
        <authorList>
            <person name="Fan W."/>
            <person name="Wang S."/>
            <person name="Wang H."/>
            <person name="Wang A."/>
            <person name="Jiang F."/>
            <person name="Liu H."/>
            <person name="Zhao H."/>
            <person name="Xu D."/>
            <person name="Zhang Y."/>
        </authorList>
    </citation>
    <scope>NUCLEOTIDE SEQUENCE [LARGE SCALE GENOMIC DNA]</scope>
    <source>
        <strain evidence="2">cv. Yunnan</strain>
        <tissue evidence="1">Leaves</tissue>
    </source>
</reference>
<sequence>MAGNSHLKWQEIHGGTLGSAVAGPVGKSWLAGSMNPLRSGLKPSPAAASTSCRRLSWTLSTCRLENHQLPSSSLPKTTTTHLDRPSVGVRRVERSGLAVASAHVESGRCRVSWLLTVAIHHRRSPINLDLKDSLATVTSCSHQNKGSSREPQATTPSSSVAPLPP</sequence>
<evidence type="ECO:0000313" key="1">
    <source>
        <dbReference type="EMBL" id="KAI3742663.1"/>
    </source>
</evidence>
<evidence type="ECO:0000313" key="2">
    <source>
        <dbReference type="Proteomes" id="UP001056120"/>
    </source>
</evidence>
<gene>
    <name evidence="1" type="ORF">L1987_60355</name>
</gene>
<protein>
    <submittedName>
        <fullName evidence="1">Uncharacterized protein</fullName>
    </submittedName>
</protein>
<proteinExistence type="predicted"/>
<keyword evidence="2" id="KW-1185">Reference proteome</keyword>